<keyword evidence="4" id="KW-1185">Reference proteome</keyword>
<dbReference type="InterPro" id="IPR007060">
    <property type="entry name" value="FtsL/DivIC"/>
</dbReference>
<keyword evidence="2" id="KW-1133">Transmembrane helix</keyword>
<organism evidence="3 4">
    <name type="scientific">Anaerotignum lactatifermentans DSM 14214</name>
    <dbReference type="NCBI Taxonomy" id="1121323"/>
    <lineage>
        <taxon>Bacteria</taxon>
        <taxon>Bacillati</taxon>
        <taxon>Bacillota</taxon>
        <taxon>Clostridia</taxon>
        <taxon>Lachnospirales</taxon>
        <taxon>Anaerotignaceae</taxon>
        <taxon>Anaerotignum</taxon>
    </lineage>
</organism>
<dbReference type="RefSeq" id="WP_072850095.1">
    <property type="nucleotide sequence ID" value="NZ_FRAH01000016.1"/>
</dbReference>
<proteinExistence type="predicted"/>
<dbReference type="Proteomes" id="UP000183975">
    <property type="component" value="Unassembled WGS sequence"/>
</dbReference>
<accession>A0A1M6PY13</accession>
<evidence type="ECO:0000313" key="3">
    <source>
        <dbReference type="EMBL" id="SHK12863.1"/>
    </source>
</evidence>
<dbReference type="OrthoDB" id="2051827at2"/>
<keyword evidence="2" id="KW-0812">Transmembrane</keyword>
<dbReference type="Pfam" id="PF04977">
    <property type="entry name" value="DivIC"/>
    <property type="match status" value="1"/>
</dbReference>
<dbReference type="EMBL" id="FRAH01000016">
    <property type="protein sequence ID" value="SHK12863.1"/>
    <property type="molecule type" value="Genomic_DNA"/>
</dbReference>
<keyword evidence="2" id="KW-0472">Membrane</keyword>
<keyword evidence="1" id="KW-0175">Coiled coil</keyword>
<sequence>MAAKQAKENKKNAYKGSYYTYGNVAYELQPDYAPYYEDDKKQQEAKEAIRQAAAERRENRVHAAHVCMVMLLIFAGCIAFMGATVIVKNQEVQIREKKDELATLKSQNAILEAELAEQVDLEYIKQEAINRLGMAEPQPYQIVYIDVPKDSYTIQYAADEVVEEEPSFIASILNLFKKD</sequence>
<reference evidence="3 4" key="1">
    <citation type="submission" date="2016-11" db="EMBL/GenBank/DDBJ databases">
        <authorList>
            <person name="Jaros S."/>
            <person name="Januszkiewicz K."/>
            <person name="Wedrychowicz H."/>
        </authorList>
    </citation>
    <scope>NUCLEOTIDE SEQUENCE [LARGE SCALE GENOMIC DNA]</scope>
    <source>
        <strain evidence="3 4">DSM 14214</strain>
    </source>
</reference>
<evidence type="ECO:0000256" key="1">
    <source>
        <dbReference type="SAM" id="Coils"/>
    </source>
</evidence>
<dbReference type="AlphaFoldDB" id="A0A1M6PY13"/>
<name>A0A1M6PY13_9FIRM</name>
<gene>
    <name evidence="3" type="ORF">SAMN02745138_01206</name>
</gene>
<feature type="transmembrane region" description="Helical" evidence="2">
    <location>
        <begin position="66"/>
        <end position="87"/>
    </location>
</feature>
<feature type="coiled-coil region" evidence="1">
    <location>
        <begin position="87"/>
        <end position="121"/>
    </location>
</feature>
<protein>
    <submittedName>
        <fullName evidence="3">Septum formation initiator</fullName>
    </submittedName>
</protein>
<evidence type="ECO:0000256" key="2">
    <source>
        <dbReference type="SAM" id="Phobius"/>
    </source>
</evidence>
<dbReference type="GeneID" id="78176770"/>
<evidence type="ECO:0000313" key="4">
    <source>
        <dbReference type="Proteomes" id="UP000183975"/>
    </source>
</evidence>